<dbReference type="AlphaFoldDB" id="A0A0C2XW66"/>
<evidence type="ECO:0000256" key="1">
    <source>
        <dbReference type="ARBA" id="ARBA00001971"/>
    </source>
</evidence>
<evidence type="ECO:0000313" key="11">
    <source>
        <dbReference type="Proteomes" id="UP000053424"/>
    </source>
</evidence>
<dbReference type="Proteomes" id="UP000053424">
    <property type="component" value="Unassembled WGS sequence"/>
</dbReference>
<comment type="similarity">
    <text evidence="3">Belongs to the cytochrome P450 family.</text>
</comment>
<keyword evidence="4 8" id="KW-0479">Metal-binding</keyword>
<keyword evidence="8" id="KW-0349">Heme</keyword>
<dbReference type="CDD" id="cd11061">
    <property type="entry name" value="CYP67-like"/>
    <property type="match status" value="1"/>
</dbReference>
<accession>A0A0C2XW66</accession>
<evidence type="ECO:0000256" key="4">
    <source>
        <dbReference type="ARBA" id="ARBA00022723"/>
    </source>
</evidence>
<dbReference type="InterPro" id="IPR001128">
    <property type="entry name" value="Cyt_P450"/>
</dbReference>
<sequence length="547" mass="61300">MVDVVLAVAAHLWFKTHEPTSLTAVAVTILTLSIPTTLLLLPHVDSCFVALCIAVGAFISTSLESIAIYRLTPLHPLAKYPGPLVCRLTKLCGAWVAYKGKPYLYYKDLHERYGPVVRIGPNELSIADAELLPYILGASGMPKGPMWTGRRILPSKNFNANNSLTAVRDFRRHAELRKPWNNAFKPASIANYEGMLVARAEQFVQKLETLCKLQESNHEPIDLSMWINYFTFDFMGDLAFGGVYSLLRDGDQDDILLKMRRGIFLPSVIHHIPWIMSLIHKVPFLSKDTRDLGAFGIEQARRRVALTDSIQKKDLFYYLLEGHDTPELALRKAVSSSLLAIVAGSDTTSSVLSNLFYYLLSHPDYFQRLRAALDAVFPPSDLNETINPRQLDDLPLLNAVINETLRLLPPIPTSLQRAPALGSGGKTLGDMYIPEGTAILVSPYVLHRNPKYFSPNPDKFWPDRWLSEDPNVIVDRAAFIPFSLGPANCPGKSLAMIELRYMTCLLVRSFDMSFSDGYDIGEWERALVDRYVTIKGVLPVKLSARKH</sequence>
<dbReference type="PRINTS" id="PR00463">
    <property type="entry name" value="EP450I"/>
</dbReference>
<dbReference type="GO" id="GO:0005506">
    <property type="term" value="F:iron ion binding"/>
    <property type="evidence" value="ECO:0007669"/>
    <property type="project" value="InterPro"/>
</dbReference>
<dbReference type="InterPro" id="IPR002401">
    <property type="entry name" value="Cyt_P450_E_grp-I"/>
</dbReference>
<evidence type="ECO:0000313" key="10">
    <source>
        <dbReference type="EMBL" id="KIM41918.1"/>
    </source>
</evidence>
<dbReference type="PANTHER" id="PTHR24305">
    <property type="entry name" value="CYTOCHROME P450"/>
    <property type="match status" value="1"/>
</dbReference>
<evidence type="ECO:0000256" key="3">
    <source>
        <dbReference type="ARBA" id="ARBA00010617"/>
    </source>
</evidence>
<keyword evidence="9" id="KW-0812">Transmembrane</keyword>
<dbReference type="PRINTS" id="PR00385">
    <property type="entry name" value="P450"/>
</dbReference>
<proteinExistence type="inferred from homology"/>
<dbReference type="PANTHER" id="PTHR24305:SF187">
    <property type="entry name" value="P450, PUTATIVE (EUROFUNG)-RELATED"/>
    <property type="match status" value="1"/>
</dbReference>
<keyword evidence="11" id="KW-1185">Reference proteome</keyword>
<evidence type="ECO:0000256" key="8">
    <source>
        <dbReference type="PIRSR" id="PIRSR602401-1"/>
    </source>
</evidence>
<comment type="pathway">
    <text evidence="2">Secondary metabolite biosynthesis.</text>
</comment>
<reference evidence="10 11" key="1">
    <citation type="submission" date="2014-04" db="EMBL/GenBank/DDBJ databases">
        <authorList>
            <consortium name="DOE Joint Genome Institute"/>
            <person name="Kuo A."/>
            <person name="Gay G."/>
            <person name="Dore J."/>
            <person name="Kohler A."/>
            <person name="Nagy L.G."/>
            <person name="Floudas D."/>
            <person name="Copeland A."/>
            <person name="Barry K.W."/>
            <person name="Cichocki N."/>
            <person name="Veneault-Fourrey C."/>
            <person name="LaButti K."/>
            <person name="Lindquist E.A."/>
            <person name="Lipzen A."/>
            <person name="Lundell T."/>
            <person name="Morin E."/>
            <person name="Murat C."/>
            <person name="Sun H."/>
            <person name="Tunlid A."/>
            <person name="Henrissat B."/>
            <person name="Grigoriev I.V."/>
            <person name="Hibbett D.S."/>
            <person name="Martin F."/>
            <person name="Nordberg H.P."/>
            <person name="Cantor M.N."/>
            <person name="Hua S.X."/>
        </authorList>
    </citation>
    <scope>NUCLEOTIDE SEQUENCE [LARGE SCALE GENOMIC DNA]</scope>
    <source>
        <strain evidence="11">h7</strain>
    </source>
</reference>
<gene>
    <name evidence="10" type="ORF">M413DRAFT_27470</name>
</gene>
<dbReference type="STRING" id="686832.A0A0C2XW66"/>
<dbReference type="GO" id="GO:0004497">
    <property type="term" value="F:monooxygenase activity"/>
    <property type="evidence" value="ECO:0007669"/>
    <property type="project" value="UniProtKB-KW"/>
</dbReference>
<reference evidence="11" key="2">
    <citation type="submission" date="2015-01" db="EMBL/GenBank/DDBJ databases">
        <title>Evolutionary Origins and Diversification of the Mycorrhizal Mutualists.</title>
        <authorList>
            <consortium name="DOE Joint Genome Institute"/>
            <consortium name="Mycorrhizal Genomics Consortium"/>
            <person name="Kohler A."/>
            <person name="Kuo A."/>
            <person name="Nagy L.G."/>
            <person name="Floudas D."/>
            <person name="Copeland A."/>
            <person name="Barry K.W."/>
            <person name="Cichocki N."/>
            <person name="Veneault-Fourrey C."/>
            <person name="LaButti K."/>
            <person name="Lindquist E.A."/>
            <person name="Lipzen A."/>
            <person name="Lundell T."/>
            <person name="Morin E."/>
            <person name="Murat C."/>
            <person name="Riley R."/>
            <person name="Ohm R."/>
            <person name="Sun H."/>
            <person name="Tunlid A."/>
            <person name="Henrissat B."/>
            <person name="Grigoriev I.V."/>
            <person name="Hibbett D.S."/>
            <person name="Martin F."/>
        </authorList>
    </citation>
    <scope>NUCLEOTIDE SEQUENCE [LARGE SCALE GENOMIC DNA]</scope>
    <source>
        <strain evidence="11">h7</strain>
    </source>
</reference>
<dbReference type="Gene3D" id="1.10.630.10">
    <property type="entry name" value="Cytochrome P450"/>
    <property type="match status" value="1"/>
</dbReference>
<evidence type="ECO:0000256" key="6">
    <source>
        <dbReference type="ARBA" id="ARBA00023004"/>
    </source>
</evidence>
<feature type="transmembrane region" description="Helical" evidence="9">
    <location>
        <begin position="48"/>
        <end position="69"/>
    </location>
</feature>
<keyword evidence="9" id="KW-1133">Transmembrane helix</keyword>
<dbReference type="EMBL" id="KN831779">
    <property type="protein sequence ID" value="KIM41918.1"/>
    <property type="molecule type" value="Genomic_DNA"/>
</dbReference>
<name>A0A0C2XW66_HEBCY</name>
<protein>
    <recommendedName>
        <fullName evidence="12">High nitrogen upregulated cytochrome P450 monooxygenase 2</fullName>
    </recommendedName>
</protein>
<evidence type="ECO:0000256" key="2">
    <source>
        <dbReference type="ARBA" id="ARBA00005179"/>
    </source>
</evidence>
<keyword evidence="6 8" id="KW-0408">Iron</keyword>
<dbReference type="InterPro" id="IPR036396">
    <property type="entry name" value="Cyt_P450_sf"/>
</dbReference>
<feature type="binding site" description="axial binding residue" evidence="8">
    <location>
        <position position="489"/>
    </location>
    <ligand>
        <name>heme</name>
        <dbReference type="ChEBI" id="CHEBI:30413"/>
    </ligand>
    <ligandPart>
        <name>Fe</name>
        <dbReference type="ChEBI" id="CHEBI:18248"/>
    </ligandPart>
</feature>
<dbReference type="OrthoDB" id="6692864at2759"/>
<dbReference type="HOGENOM" id="CLU_001570_14_10_1"/>
<evidence type="ECO:0008006" key="12">
    <source>
        <dbReference type="Google" id="ProtNLM"/>
    </source>
</evidence>
<comment type="cofactor">
    <cofactor evidence="1 8">
        <name>heme</name>
        <dbReference type="ChEBI" id="CHEBI:30413"/>
    </cofactor>
</comment>
<dbReference type="GO" id="GO:0020037">
    <property type="term" value="F:heme binding"/>
    <property type="evidence" value="ECO:0007669"/>
    <property type="project" value="InterPro"/>
</dbReference>
<keyword evidence="5" id="KW-0560">Oxidoreductase</keyword>
<evidence type="ECO:0000256" key="5">
    <source>
        <dbReference type="ARBA" id="ARBA00023002"/>
    </source>
</evidence>
<dbReference type="SUPFAM" id="SSF48264">
    <property type="entry name" value="Cytochrome P450"/>
    <property type="match status" value="1"/>
</dbReference>
<feature type="transmembrane region" description="Helical" evidence="9">
    <location>
        <begin position="20"/>
        <end position="41"/>
    </location>
</feature>
<keyword evidence="9" id="KW-0472">Membrane</keyword>
<dbReference type="GO" id="GO:0016705">
    <property type="term" value="F:oxidoreductase activity, acting on paired donors, with incorporation or reduction of molecular oxygen"/>
    <property type="evidence" value="ECO:0007669"/>
    <property type="project" value="InterPro"/>
</dbReference>
<organism evidence="10 11">
    <name type="scientific">Hebeloma cylindrosporum</name>
    <dbReference type="NCBI Taxonomy" id="76867"/>
    <lineage>
        <taxon>Eukaryota</taxon>
        <taxon>Fungi</taxon>
        <taxon>Dikarya</taxon>
        <taxon>Basidiomycota</taxon>
        <taxon>Agaricomycotina</taxon>
        <taxon>Agaricomycetes</taxon>
        <taxon>Agaricomycetidae</taxon>
        <taxon>Agaricales</taxon>
        <taxon>Agaricineae</taxon>
        <taxon>Hymenogastraceae</taxon>
        <taxon>Hebeloma</taxon>
    </lineage>
</organism>
<dbReference type="InterPro" id="IPR050121">
    <property type="entry name" value="Cytochrome_P450_monoxygenase"/>
</dbReference>
<evidence type="ECO:0000256" key="7">
    <source>
        <dbReference type="ARBA" id="ARBA00023033"/>
    </source>
</evidence>
<dbReference type="Pfam" id="PF00067">
    <property type="entry name" value="p450"/>
    <property type="match status" value="1"/>
</dbReference>
<keyword evidence="7" id="KW-0503">Monooxygenase</keyword>
<evidence type="ECO:0000256" key="9">
    <source>
        <dbReference type="SAM" id="Phobius"/>
    </source>
</evidence>